<dbReference type="EMBL" id="CP139960">
    <property type="protein sequence ID" value="WQD39291.1"/>
    <property type="molecule type" value="Genomic_DNA"/>
</dbReference>
<dbReference type="Pfam" id="PF00440">
    <property type="entry name" value="TetR_N"/>
    <property type="match status" value="1"/>
</dbReference>
<proteinExistence type="predicted"/>
<reference evidence="4 5" key="1">
    <citation type="submission" date="2023-12" db="EMBL/GenBank/DDBJ databases">
        <title>Genome sequencing and assembly of bacterial species from a model synthetic community.</title>
        <authorList>
            <person name="Hogle S.L."/>
        </authorList>
    </citation>
    <scope>NUCLEOTIDE SEQUENCE [LARGE SCALE GENOMIC DNA]</scope>
    <source>
        <strain evidence="4 5">HAMBI_3031</strain>
    </source>
</reference>
<dbReference type="SUPFAM" id="SSF46689">
    <property type="entry name" value="Homeodomain-like"/>
    <property type="match status" value="1"/>
</dbReference>
<feature type="DNA-binding region" description="H-T-H motif" evidence="2">
    <location>
        <begin position="24"/>
        <end position="43"/>
    </location>
</feature>
<gene>
    <name evidence="4" type="ORF">U0035_03885</name>
</gene>
<feature type="domain" description="HTH tetR-type" evidence="3">
    <location>
        <begin position="1"/>
        <end position="61"/>
    </location>
</feature>
<dbReference type="RefSeq" id="WP_114792826.1">
    <property type="nucleotide sequence ID" value="NZ_CP139960.1"/>
</dbReference>
<keyword evidence="1 2" id="KW-0238">DNA-binding</keyword>
<dbReference type="PROSITE" id="PS01081">
    <property type="entry name" value="HTH_TETR_1"/>
    <property type="match status" value="1"/>
</dbReference>
<dbReference type="PANTHER" id="PTHR43479:SF11">
    <property type="entry name" value="ACREF_ENVCD OPERON REPRESSOR-RELATED"/>
    <property type="match status" value="1"/>
</dbReference>
<dbReference type="Pfam" id="PF17932">
    <property type="entry name" value="TetR_C_24"/>
    <property type="match status" value="1"/>
</dbReference>
<protein>
    <submittedName>
        <fullName evidence="4">TetR family transcriptional regulator</fullName>
    </submittedName>
</protein>
<organism evidence="4 5">
    <name type="scientific">Niabella yanshanensis</name>
    <dbReference type="NCBI Taxonomy" id="577386"/>
    <lineage>
        <taxon>Bacteria</taxon>
        <taxon>Pseudomonadati</taxon>
        <taxon>Bacteroidota</taxon>
        <taxon>Chitinophagia</taxon>
        <taxon>Chitinophagales</taxon>
        <taxon>Chitinophagaceae</taxon>
        <taxon>Niabella</taxon>
    </lineage>
</organism>
<dbReference type="InterPro" id="IPR009057">
    <property type="entry name" value="Homeodomain-like_sf"/>
</dbReference>
<dbReference type="InterPro" id="IPR001647">
    <property type="entry name" value="HTH_TetR"/>
</dbReference>
<dbReference type="PRINTS" id="PR00455">
    <property type="entry name" value="HTHTETR"/>
</dbReference>
<dbReference type="InterPro" id="IPR023772">
    <property type="entry name" value="DNA-bd_HTH_TetR-type_CS"/>
</dbReference>
<dbReference type="Proteomes" id="UP001325680">
    <property type="component" value="Chromosome"/>
</dbReference>
<evidence type="ECO:0000256" key="1">
    <source>
        <dbReference type="ARBA" id="ARBA00023125"/>
    </source>
</evidence>
<evidence type="ECO:0000313" key="4">
    <source>
        <dbReference type="EMBL" id="WQD39291.1"/>
    </source>
</evidence>
<evidence type="ECO:0000313" key="5">
    <source>
        <dbReference type="Proteomes" id="UP001325680"/>
    </source>
</evidence>
<dbReference type="InterPro" id="IPR041490">
    <property type="entry name" value="KstR2_TetR_C"/>
</dbReference>
<name>A0ABZ0W7X1_9BACT</name>
<evidence type="ECO:0000256" key="2">
    <source>
        <dbReference type="PROSITE-ProRule" id="PRU00335"/>
    </source>
</evidence>
<dbReference type="InterPro" id="IPR036271">
    <property type="entry name" value="Tet_transcr_reg_TetR-rel_C_sf"/>
</dbReference>
<sequence length="207" mass="23701">MTKKEHILEKAEELFSEKGFDATSVRDISKAAGINIAMISYYFGSKEKLMEELFKMRMSAGLVSVKEIAENTDLTTVEKIEKALTGYIERVKTHKSFYRVILAEQATNKNKSVIRFLGKSKESYAQFFETVLAEGYESGSFKHKVDPVLFMTTITGTIMQSLLNKQLYATHHGVKVTEEWIRDVYFDKIKEHLKSITRNILGYESNS</sequence>
<accession>A0ABZ0W7X1</accession>
<keyword evidence="5" id="KW-1185">Reference proteome</keyword>
<dbReference type="PROSITE" id="PS50977">
    <property type="entry name" value="HTH_TETR_2"/>
    <property type="match status" value="1"/>
</dbReference>
<dbReference type="SUPFAM" id="SSF48498">
    <property type="entry name" value="Tetracyclin repressor-like, C-terminal domain"/>
    <property type="match status" value="1"/>
</dbReference>
<dbReference type="Gene3D" id="1.10.357.10">
    <property type="entry name" value="Tetracycline Repressor, domain 2"/>
    <property type="match status" value="1"/>
</dbReference>
<dbReference type="InterPro" id="IPR050624">
    <property type="entry name" value="HTH-type_Tx_Regulator"/>
</dbReference>
<evidence type="ECO:0000259" key="3">
    <source>
        <dbReference type="PROSITE" id="PS50977"/>
    </source>
</evidence>
<dbReference type="PANTHER" id="PTHR43479">
    <property type="entry name" value="ACREF/ENVCD OPERON REPRESSOR-RELATED"/>
    <property type="match status" value="1"/>
</dbReference>